<proteinExistence type="predicted"/>
<protein>
    <submittedName>
        <fullName evidence="2">Circadian clock-controlled protein</fullName>
    </submittedName>
</protein>
<keyword evidence="1" id="KW-0732">Signal</keyword>
<evidence type="ECO:0000313" key="3">
    <source>
        <dbReference type="Proteomes" id="UP000078540"/>
    </source>
</evidence>
<evidence type="ECO:0000313" key="2">
    <source>
        <dbReference type="EMBL" id="KYM82039.1"/>
    </source>
</evidence>
<gene>
    <name evidence="2" type="ORF">ALC53_07523</name>
</gene>
<dbReference type="InterPro" id="IPR038606">
    <property type="entry name" value="To_sf"/>
</dbReference>
<feature type="signal peptide" evidence="1">
    <location>
        <begin position="1"/>
        <end position="19"/>
    </location>
</feature>
<dbReference type="EMBL" id="KQ976523">
    <property type="protein sequence ID" value="KYM82039.1"/>
    <property type="molecule type" value="Genomic_DNA"/>
</dbReference>
<keyword evidence="3" id="KW-1185">Reference proteome</keyword>
<evidence type="ECO:0000256" key="1">
    <source>
        <dbReference type="SAM" id="SignalP"/>
    </source>
</evidence>
<name>A0A151I3L4_9HYME</name>
<feature type="chain" id="PRO_5007581931" evidence="1">
    <location>
        <begin position="20"/>
        <end position="245"/>
    </location>
</feature>
<dbReference type="KEGG" id="acoc:108687885"/>
<dbReference type="OrthoDB" id="8196554at2759"/>
<dbReference type="AlphaFoldDB" id="A0A151I3L4"/>
<dbReference type="PANTHER" id="PTHR11008">
    <property type="entry name" value="PROTEIN TAKEOUT-LIKE PROTEIN"/>
    <property type="match status" value="1"/>
</dbReference>
<dbReference type="Gene3D" id="3.15.10.30">
    <property type="entry name" value="Haemolymph juvenile hormone binding protein"/>
    <property type="match status" value="1"/>
</dbReference>
<dbReference type="Proteomes" id="UP000078540">
    <property type="component" value="Unassembled WGS sequence"/>
</dbReference>
<dbReference type="Pfam" id="PF06585">
    <property type="entry name" value="JHBP"/>
    <property type="match status" value="1"/>
</dbReference>
<dbReference type="PANTHER" id="PTHR11008:SF18">
    <property type="entry name" value="BCDNA.GH05536-RELATED"/>
    <property type="match status" value="1"/>
</dbReference>
<dbReference type="GO" id="GO:0005615">
    <property type="term" value="C:extracellular space"/>
    <property type="evidence" value="ECO:0007669"/>
    <property type="project" value="TreeGrafter"/>
</dbReference>
<sequence length="245" mass="28186">MSFYALALFCATAFTLTAAQDFELPAIQTCKRDADDYSSCLRLAIQEAWPNFVPGIPKLDLPVLDPYFTDHERTIYETNDMRADITVTNVNTYGLAKAQFLAVRPQHSDNYFKLEFDVDLPKILIEGNYKADGSLGTFQIGGEGFFNISMEDIKCTWIMEGSVANDRWTLEHFHLNPEVGKMQVWFSDMFNGNEELNNAAMKFVNEYWPTLYRSMLPFLAKNWDEHLTEISNRIFSKISFSKTFP</sequence>
<accession>A0A151I3L4</accession>
<organism evidence="2 3">
    <name type="scientific">Atta colombica</name>
    <dbReference type="NCBI Taxonomy" id="520822"/>
    <lineage>
        <taxon>Eukaryota</taxon>
        <taxon>Metazoa</taxon>
        <taxon>Ecdysozoa</taxon>
        <taxon>Arthropoda</taxon>
        <taxon>Hexapoda</taxon>
        <taxon>Insecta</taxon>
        <taxon>Pterygota</taxon>
        <taxon>Neoptera</taxon>
        <taxon>Endopterygota</taxon>
        <taxon>Hymenoptera</taxon>
        <taxon>Apocrita</taxon>
        <taxon>Aculeata</taxon>
        <taxon>Formicoidea</taxon>
        <taxon>Formicidae</taxon>
        <taxon>Myrmicinae</taxon>
        <taxon>Atta</taxon>
    </lineage>
</organism>
<dbReference type="InterPro" id="IPR010562">
    <property type="entry name" value="Haemolymph_juvenile_hormone-bd"/>
</dbReference>
<reference evidence="2 3" key="1">
    <citation type="submission" date="2015-09" db="EMBL/GenBank/DDBJ databases">
        <title>Atta colombica WGS genome.</title>
        <authorList>
            <person name="Nygaard S."/>
            <person name="Hu H."/>
            <person name="Boomsma J."/>
            <person name="Zhang G."/>
        </authorList>
    </citation>
    <scope>NUCLEOTIDE SEQUENCE [LARGE SCALE GENOMIC DNA]</scope>
    <source>
        <strain evidence="2">Treedump-2</strain>
        <tissue evidence="2">Whole body</tissue>
    </source>
</reference>
<dbReference type="SMART" id="SM00700">
    <property type="entry name" value="JHBP"/>
    <property type="match status" value="1"/>
</dbReference>